<dbReference type="AlphaFoldDB" id="A0A133U2X4"/>
<evidence type="ECO:0000313" key="2">
    <source>
        <dbReference type="Proteomes" id="UP000070163"/>
    </source>
</evidence>
<comment type="caution">
    <text evidence="1">The sequence shown here is derived from an EMBL/GenBank/DDBJ whole genome shotgun (WGS) entry which is preliminary data.</text>
</comment>
<accession>A0A133U2X4</accession>
<evidence type="ECO:0000313" key="1">
    <source>
        <dbReference type="EMBL" id="KXA88538.1"/>
    </source>
</evidence>
<protein>
    <submittedName>
        <fullName evidence="1">Uncharacterized protein</fullName>
    </submittedName>
</protein>
<dbReference type="Proteomes" id="UP000070163">
    <property type="component" value="Unassembled WGS sequence"/>
</dbReference>
<organism evidence="1 2">
    <name type="scientific">candidate division MSBL1 archaeon SCGC-AAA259A05</name>
    <dbReference type="NCBI Taxonomy" id="1698259"/>
    <lineage>
        <taxon>Archaea</taxon>
        <taxon>Methanobacteriati</taxon>
        <taxon>Methanobacteriota</taxon>
        <taxon>candidate division MSBL1</taxon>
    </lineage>
</organism>
<gene>
    <name evidence="1" type="ORF">AKJ57_06760</name>
</gene>
<name>A0A133U2X4_9EURY</name>
<keyword evidence="2" id="KW-1185">Reference proteome</keyword>
<reference evidence="1 2" key="1">
    <citation type="journal article" date="2016" name="Sci. Rep.">
        <title>Metabolic traits of an uncultured archaeal lineage -MSBL1- from brine pools of the Red Sea.</title>
        <authorList>
            <person name="Mwirichia R."/>
            <person name="Alam I."/>
            <person name="Rashid M."/>
            <person name="Vinu M."/>
            <person name="Ba-Alawi W."/>
            <person name="Anthony Kamau A."/>
            <person name="Kamanda Ngugi D."/>
            <person name="Goker M."/>
            <person name="Klenk H.P."/>
            <person name="Bajic V."/>
            <person name="Stingl U."/>
        </authorList>
    </citation>
    <scope>NUCLEOTIDE SEQUENCE [LARGE SCALE GENOMIC DNA]</scope>
    <source>
        <strain evidence="1">SCGC-AAA259A05</strain>
    </source>
</reference>
<proteinExistence type="predicted"/>
<sequence length="349" mass="38438">MTITITPPIISQGMPFSAFPGFLTLNVLLSSPTSGKYEPEEQIELNFRLEEISGKGVRNVRPQLYLKGPGGFTKKINGDSLKVGGGQSVEGSITWDIPRNVPSGSYVPSLYIYSEESGKCLDNKWPKSWTFTVDKNVSYVEVEPTGGFLGKGRAVHVHFAKEDLSFKNEAATVTNIEDMAFGNFLRLVPSIKAVIHGSATGIPAWLETLSTTKSLVELGQSLTLNADGSMDFLFMEVAGGWGWAYMDRGLVEVGDFEIPTGITKFPFPKSIPEHFHAKLRYPTKNIADTVLEGYEFVNRSPSQVEVMWAKSLDLGTFTKTIHVDNFKTGFISINGEYGWNDAAILHEYG</sequence>
<dbReference type="EMBL" id="LHXJ01000150">
    <property type="protein sequence ID" value="KXA88538.1"/>
    <property type="molecule type" value="Genomic_DNA"/>
</dbReference>